<proteinExistence type="predicted"/>
<feature type="region of interest" description="Disordered" evidence="1">
    <location>
        <begin position="176"/>
        <end position="201"/>
    </location>
</feature>
<name>A0A3S0ZUA3_ELYCH</name>
<dbReference type="Proteomes" id="UP000271974">
    <property type="component" value="Unassembled WGS sequence"/>
</dbReference>
<feature type="compositionally biased region" description="Basic and acidic residues" evidence="1">
    <location>
        <begin position="73"/>
        <end position="92"/>
    </location>
</feature>
<evidence type="ECO:0000313" key="2">
    <source>
        <dbReference type="EMBL" id="RUS86851.1"/>
    </source>
</evidence>
<evidence type="ECO:0008006" key="4">
    <source>
        <dbReference type="Google" id="ProtNLM"/>
    </source>
</evidence>
<feature type="region of interest" description="Disordered" evidence="1">
    <location>
        <begin position="1"/>
        <end position="33"/>
    </location>
</feature>
<feature type="compositionally biased region" description="Basic and acidic residues" evidence="1">
    <location>
        <begin position="593"/>
        <end position="608"/>
    </location>
</feature>
<dbReference type="EMBL" id="RQTK01000126">
    <property type="protein sequence ID" value="RUS86851.1"/>
    <property type="molecule type" value="Genomic_DNA"/>
</dbReference>
<evidence type="ECO:0000256" key="1">
    <source>
        <dbReference type="SAM" id="MobiDB-lite"/>
    </source>
</evidence>
<dbReference type="InterPro" id="IPR006994">
    <property type="entry name" value="TCF25/Rqc1"/>
</dbReference>
<sequence>MSSRALRRLQGDSGIGIIFHEDEEKEDQESSTIAEENGIVKNVKNKKKKGRAVNVPLNPFELLNNGLDEIENLSDKSDSDGNVEKVSVDVKKVSKPKKKKKSRKKEKESKDDSEDIEASIQEVNRILGDANLSYMHTEKDESSNMKPLVRIDYRNFNPETELMRIFGSQVVRGEQGHDRFRRQRNRPVQRSSKLVQPKEGWHPTGGSGLTMKYLGEGKGFVFEHSPAYQKIQFEFLDAVESGHPEAITNVLRKQPYHIDSLMQISDFHRINEDFQVAAEFIEKALYGMECAFHTRFNIAAGMCHLPYNRPENRPFHLCVFKHIMHLGRRGCNRTAFEFCKLLLGLDPLEDPLDCMMMIDYYALRSEQYEFLLQLEKEVLINDSRHIHVPNFAFSVALAHFKDAFKRGCDTNTADYWIQDALIFFPVMLIPLLDQCSVQPDKRVSSHPFFNSKELLDGNSEIGRTVMMYVKRCEPCWKEVEVMNWLERNVFLVLDIVDTGTDKRIKEYAELRKKGFKAPPLTLLRHYFLSEIPGVAPPQRFTTGPVMGYDPFPPPNTALSYTRPSRAPAALHDGPGIIRSFVDSLRPSYNPNDPVERNARLEDGDREEGAVGGDRPMNEQIRDSVNAIMNALGQIVDNPFGLNPQEIFHAGEQVNNEEGEQDDRHDQRE</sequence>
<feature type="region of interest" description="Disordered" evidence="1">
    <location>
        <begin position="71"/>
        <end position="117"/>
    </location>
</feature>
<dbReference type="AlphaFoldDB" id="A0A3S0ZUA3"/>
<protein>
    <recommendedName>
        <fullName evidence="4">Transcription factor 25</fullName>
    </recommendedName>
</protein>
<keyword evidence="3" id="KW-1185">Reference proteome</keyword>
<comment type="caution">
    <text evidence="2">The sequence shown here is derived from an EMBL/GenBank/DDBJ whole genome shotgun (WGS) entry which is preliminary data.</text>
</comment>
<dbReference type="OrthoDB" id="205993at2759"/>
<dbReference type="PANTHER" id="PTHR22684:SF0">
    <property type="entry name" value="RIBOSOME QUALITY CONTROL COMPLEX SUBUNIT TCF25"/>
    <property type="match status" value="1"/>
</dbReference>
<feature type="compositionally biased region" description="Basic residues" evidence="1">
    <location>
        <begin position="93"/>
        <end position="104"/>
    </location>
</feature>
<accession>A0A3S0ZUA3</accession>
<organism evidence="2 3">
    <name type="scientific">Elysia chlorotica</name>
    <name type="common">Eastern emerald elysia</name>
    <name type="synonym">Sea slug</name>
    <dbReference type="NCBI Taxonomy" id="188477"/>
    <lineage>
        <taxon>Eukaryota</taxon>
        <taxon>Metazoa</taxon>
        <taxon>Spiralia</taxon>
        <taxon>Lophotrochozoa</taxon>
        <taxon>Mollusca</taxon>
        <taxon>Gastropoda</taxon>
        <taxon>Heterobranchia</taxon>
        <taxon>Euthyneura</taxon>
        <taxon>Panpulmonata</taxon>
        <taxon>Sacoglossa</taxon>
        <taxon>Placobranchoidea</taxon>
        <taxon>Plakobranchidae</taxon>
        <taxon>Elysia</taxon>
    </lineage>
</organism>
<dbReference type="GO" id="GO:1990112">
    <property type="term" value="C:RQC complex"/>
    <property type="evidence" value="ECO:0007669"/>
    <property type="project" value="TreeGrafter"/>
</dbReference>
<gene>
    <name evidence="2" type="ORF">EGW08_005388</name>
</gene>
<feature type="region of interest" description="Disordered" evidence="1">
    <location>
        <begin position="641"/>
        <end position="668"/>
    </location>
</feature>
<dbReference type="Pfam" id="PF04910">
    <property type="entry name" value="Tcf25"/>
    <property type="match status" value="1"/>
</dbReference>
<dbReference type="PANTHER" id="PTHR22684">
    <property type="entry name" value="NULP1-RELATED"/>
    <property type="match status" value="1"/>
</dbReference>
<feature type="region of interest" description="Disordered" evidence="1">
    <location>
        <begin position="584"/>
        <end position="617"/>
    </location>
</feature>
<evidence type="ECO:0000313" key="3">
    <source>
        <dbReference type="Proteomes" id="UP000271974"/>
    </source>
</evidence>
<reference evidence="2 3" key="1">
    <citation type="submission" date="2019-01" db="EMBL/GenBank/DDBJ databases">
        <title>A draft genome assembly of the solar-powered sea slug Elysia chlorotica.</title>
        <authorList>
            <person name="Cai H."/>
            <person name="Li Q."/>
            <person name="Fang X."/>
            <person name="Li J."/>
            <person name="Curtis N.E."/>
            <person name="Altenburger A."/>
            <person name="Shibata T."/>
            <person name="Feng M."/>
            <person name="Maeda T."/>
            <person name="Schwartz J.A."/>
            <person name="Shigenobu S."/>
            <person name="Lundholm N."/>
            <person name="Nishiyama T."/>
            <person name="Yang H."/>
            <person name="Hasebe M."/>
            <person name="Li S."/>
            <person name="Pierce S.K."/>
            <person name="Wang J."/>
        </authorList>
    </citation>
    <scope>NUCLEOTIDE SEQUENCE [LARGE SCALE GENOMIC DNA]</scope>
    <source>
        <strain evidence="2">EC2010</strain>
        <tissue evidence="2">Whole organism of an adult</tissue>
    </source>
</reference>
<dbReference type="STRING" id="188477.A0A3S0ZUA3"/>